<keyword evidence="3" id="KW-1185">Reference proteome</keyword>
<gene>
    <name evidence="2" type="ORF">SAMN05421877_11130</name>
</gene>
<feature type="chain" id="PRO_5009293972" evidence="1">
    <location>
        <begin position="20"/>
        <end position="166"/>
    </location>
</feature>
<evidence type="ECO:0000313" key="3">
    <source>
        <dbReference type="Proteomes" id="UP000236731"/>
    </source>
</evidence>
<dbReference type="Proteomes" id="UP000236731">
    <property type="component" value="Unassembled WGS sequence"/>
</dbReference>
<dbReference type="EMBL" id="FNUT01000011">
    <property type="protein sequence ID" value="SEG62366.1"/>
    <property type="molecule type" value="Genomic_DNA"/>
</dbReference>
<protein>
    <submittedName>
        <fullName evidence="2">Uncharacterized protein</fullName>
    </submittedName>
</protein>
<reference evidence="3" key="1">
    <citation type="submission" date="2016-10" db="EMBL/GenBank/DDBJ databases">
        <authorList>
            <person name="Varghese N."/>
            <person name="Submissions S."/>
        </authorList>
    </citation>
    <scope>NUCLEOTIDE SEQUENCE [LARGE SCALE GENOMIC DNA]</scope>
    <source>
        <strain evidence="3">DSM 22361</strain>
    </source>
</reference>
<dbReference type="AlphaFoldDB" id="A0A1H6BQ93"/>
<sequence length="166" mass="19215">MIRTLLVAFIALVSTKLHAQSLDMTAIRNDFNKGVKDESLCQKHLQALNKHADSPVERGYAAAYHMFMAKHTGNPFKKMNIFKEGKAKLEKELKGNPNNVELRFIRLSIQYHIPKYLGYHNDIEKDKDYVMNNLYKLNDKFVKDKIYNYLKGANMYTSSELALLGR</sequence>
<accession>A0A1H6BQ93</accession>
<evidence type="ECO:0000313" key="2">
    <source>
        <dbReference type="EMBL" id="SEG62366.1"/>
    </source>
</evidence>
<organism evidence="2 3">
    <name type="scientific">Sphingobacterium lactis</name>
    <dbReference type="NCBI Taxonomy" id="797291"/>
    <lineage>
        <taxon>Bacteria</taxon>
        <taxon>Pseudomonadati</taxon>
        <taxon>Bacteroidota</taxon>
        <taxon>Sphingobacteriia</taxon>
        <taxon>Sphingobacteriales</taxon>
        <taxon>Sphingobacteriaceae</taxon>
        <taxon>Sphingobacterium</taxon>
    </lineage>
</organism>
<name>A0A1H6BQ93_9SPHI</name>
<feature type="signal peptide" evidence="1">
    <location>
        <begin position="1"/>
        <end position="19"/>
    </location>
</feature>
<keyword evidence="1" id="KW-0732">Signal</keyword>
<evidence type="ECO:0000256" key="1">
    <source>
        <dbReference type="SAM" id="SignalP"/>
    </source>
</evidence>
<proteinExistence type="predicted"/>
<dbReference type="OrthoDB" id="663842at2"/>